<keyword evidence="7" id="KW-1185">Reference proteome</keyword>
<evidence type="ECO:0000256" key="2">
    <source>
        <dbReference type="ARBA" id="ARBA00023125"/>
    </source>
</evidence>
<dbReference type="AlphaFoldDB" id="A0A7R7DQG4"/>
<dbReference type="InterPro" id="IPR001647">
    <property type="entry name" value="HTH_TetR"/>
</dbReference>
<keyword evidence="3" id="KW-0804">Transcription</keyword>
<evidence type="ECO:0000256" key="4">
    <source>
        <dbReference type="PROSITE-ProRule" id="PRU00335"/>
    </source>
</evidence>
<dbReference type="Pfam" id="PF02909">
    <property type="entry name" value="TetR_C_1"/>
    <property type="match status" value="1"/>
</dbReference>
<dbReference type="GO" id="GO:0045892">
    <property type="term" value="P:negative regulation of DNA-templated transcription"/>
    <property type="evidence" value="ECO:0007669"/>
    <property type="project" value="InterPro"/>
</dbReference>
<evidence type="ECO:0000313" key="6">
    <source>
        <dbReference type="EMBL" id="BCJ35765.1"/>
    </source>
</evidence>
<dbReference type="InterPro" id="IPR036271">
    <property type="entry name" value="Tet_transcr_reg_TetR-rel_C_sf"/>
</dbReference>
<dbReference type="InterPro" id="IPR004111">
    <property type="entry name" value="Repressor_TetR_C"/>
</dbReference>
<organism evidence="6 7">
    <name type="scientific">Actinocatenispora thailandica</name>
    <dbReference type="NCBI Taxonomy" id="227318"/>
    <lineage>
        <taxon>Bacteria</taxon>
        <taxon>Bacillati</taxon>
        <taxon>Actinomycetota</taxon>
        <taxon>Actinomycetes</taxon>
        <taxon>Micromonosporales</taxon>
        <taxon>Micromonosporaceae</taxon>
        <taxon>Actinocatenispora</taxon>
    </lineage>
</organism>
<dbReference type="SUPFAM" id="SSF46689">
    <property type="entry name" value="Homeodomain-like"/>
    <property type="match status" value="1"/>
</dbReference>
<evidence type="ECO:0000256" key="1">
    <source>
        <dbReference type="ARBA" id="ARBA00023015"/>
    </source>
</evidence>
<protein>
    <submittedName>
        <fullName evidence="6">TetR family transcriptional regulator</fullName>
    </submittedName>
</protein>
<accession>A0A7R7DQG4</accession>
<proteinExistence type="predicted"/>
<keyword evidence="1" id="KW-0805">Transcription regulation</keyword>
<evidence type="ECO:0000259" key="5">
    <source>
        <dbReference type="PROSITE" id="PS50977"/>
    </source>
</evidence>
<dbReference type="InterPro" id="IPR050109">
    <property type="entry name" value="HTH-type_TetR-like_transc_reg"/>
</dbReference>
<dbReference type="Proteomes" id="UP000611640">
    <property type="component" value="Chromosome"/>
</dbReference>
<dbReference type="KEGG" id="atl:Athai_32680"/>
<gene>
    <name evidence="6" type="ORF">Athai_32680</name>
</gene>
<feature type="domain" description="HTH tetR-type" evidence="5">
    <location>
        <begin position="25"/>
        <end position="85"/>
    </location>
</feature>
<dbReference type="SUPFAM" id="SSF48498">
    <property type="entry name" value="Tetracyclin repressor-like, C-terminal domain"/>
    <property type="match status" value="1"/>
</dbReference>
<dbReference type="Gene3D" id="1.10.10.60">
    <property type="entry name" value="Homeodomain-like"/>
    <property type="match status" value="1"/>
</dbReference>
<dbReference type="InterPro" id="IPR009057">
    <property type="entry name" value="Homeodomain-like_sf"/>
</dbReference>
<name>A0A7R7DQG4_9ACTN</name>
<dbReference type="PROSITE" id="PS50977">
    <property type="entry name" value="HTH_TETR_2"/>
    <property type="match status" value="1"/>
</dbReference>
<dbReference type="GO" id="GO:0003700">
    <property type="term" value="F:DNA-binding transcription factor activity"/>
    <property type="evidence" value="ECO:0007669"/>
    <property type="project" value="TreeGrafter"/>
</dbReference>
<evidence type="ECO:0000313" key="7">
    <source>
        <dbReference type="Proteomes" id="UP000611640"/>
    </source>
</evidence>
<dbReference type="EMBL" id="AP023355">
    <property type="protein sequence ID" value="BCJ35765.1"/>
    <property type="molecule type" value="Genomic_DNA"/>
</dbReference>
<feature type="DNA-binding region" description="H-T-H motif" evidence="4">
    <location>
        <begin position="48"/>
        <end position="67"/>
    </location>
</feature>
<dbReference type="PANTHER" id="PTHR30055">
    <property type="entry name" value="HTH-TYPE TRANSCRIPTIONAL REGULATOR RUTR"/>
    <property type="match status" value="1"/>
</dbReference>
<keyword evidence="2 4" id="KW-0238">DNA-binding</keyword>
<dbReference type="PANTHER" id="PTHR30055:SF151">
    <property type="entry name" value="TRANSCRIPTIONAL REGULATORY PROTEIN"/>
    <property type="match status" value="1"/>
</dbReference>
<dbReference type="Gene3D" id="1.10.357.10">
    <property type="entry name" value="Tetracycline Repressor, domain 2"/>
    <property type="match status" value="1"/>
</dbReference>
<dbReference type="GO" id="GO:0000976">
    <property type="term" value="F:transcription cis-regulatory region binding"/>
    <property type="evidence" value="ECO:0007669"/>
    <property type="project" value="TreeGrafter"/>
</dbReference>
<dbReference type="Pfam" id="PF00440">
    <property type="entry name" value="TetR_N"/>
    <property type="match status" value="1"/>
</dbReference>
<sequence>MAVRKDALALLWERPPAGRRGPKPTLTHDRIAAAGVALADAEGLTAVTMQRVAEALEVTKMALYRYVPGKAELIALMTEAALGGPPELPAGPWRPAMDAWARHIFAGYLRHPWALSTTVGPRPVGPNELAWMEVACARLAGTGLTGGEMLDVAATLIGHVRSIAQQDAAAGSASPERNLQEGMVAVLRAHRDRYPALTAALDATVEHGGSDQALDFGLDRILDGVELLVARRDGS</sequence>
<dbReference type="RefSeq" id="WP_203962242.1">
    <property type="nucleotide sequence ID" value="NZ_AP023355.1"/>
</dbReference>
<evidence type="ECO:0000256" key="3">
    <source>
        <dbReference type="ARBA" id="ARBA00023163"/>
    </source>
</evidence>
<reference evidence="6 7" key="1">
    <citation type="submission" date="2020-08" db="EMBL/GenBank/DDBJ databases">
        <title>Whole genome shotgun sequence of Actinocatenispora thailandica NBRC 105041.</title>
        <authorList>
            <person name="Komaki H."/>
            <person name="Tamura T."/>
        </authorList>
    </citation>
    <scope>NUCLEOTIDE SEQUENCE [LARGE SCALE GENOMIC DNA]</scope>
    <source>
        <strain evidence="6 7">NBRC 105041</strain>
    </source>
</reference>